<evidence type="ECO:0000313" key="2">
    <source>
        <dbReference type="Proteomes" id="UP000186098"/>
    </source>
</evidence>
<dbReference type="InterPro" id="IPR051082">
    <property type="entry name" value="Pentapeptide-BTB/POZ_domain"/>
</dbReference>
<dbReference type="Proteomes" id="UP000186098">
    <property type="component" value="Unassembled WGS sequence"/>
</dbReference>
<dbReference type="Gene3D" id="2.160.20.80">
    <property type="entry name" value="E3 ubiquitin-protein ligase SopA"/>
    <property type="match status" value="1"/>
</dbReference>
<proteinExistence type="predicted"/>
<dbReference type="STRING" id="407234.SAMN05421795_103254"/>
<evidence type="ECO:0000313" key="1">
    <source>
        <dbReference type="EMBL" id="SIS75048.1"/>
    </source>
</evidence>
<sequence length="163" mass="17001">MATFVSIIFGVWVYKEERQTRREEAINWAWSILTTPATGNSGKRAALEYLAGQGVSLRGIDLSCARMGGGWDAKAMSCRAPVDLTGLRLRGPNGEGVDLRLSRLDGVDLTGADLEDAQMGGARLAGATRSGARLDGADLRAAALSLGKLRGADLAGAAAAPRS</sequence>
<dbReference type="OrthoDB" id="156143at2"/>
<dbReference type="PANTHER" id="PTHR14136">
    <property type="entry name" value="BTB_POZ DOMAIN-CONTAINING PROTEIN KCTD9"/>
    <property type="match status" value="1"/>
</dbReference>
<organism evidence="1 2">
    <name type="scientific">Phaeovulum vinaykumarii</name>
    <dbReference type="NCBI Taxonomy" id="407234"/>
    <lineage>
        <taxon>Bacteria</taxon>
        <taxon>Pseudomonadati</taxon>
        <taxon>Pseudomonadota</taxon>
        <taxon>Alphaproteobacteria</taxon>
        <taxon>Rhodobacterales</taxon>
        <taxon>Paracoccaceae</taxon>
        <taxon>Phaeovulum</taxon>
    </lineage>
</organism>
<dbReference type="Pfam" id="PF00805">
    <property type="entry name" value="Pentapeptide"/>
    <property type="match status" value="1"/>
</dbReference>
<dbReference type="PANTHER" id="PTHR14136:SF17">
    <property type="entry name" value="BTB_POZ DOMAIN-CONTAINING PROTEIN KCTD9"/>
    <property type="match status" value="1"/>
</dbReference>
<dbReference type="RefSeq" id="WP_097177025.1">
    <property type="nucleotide sequence ID" value="NZ_FTOM01000003.1"/>
</dbReference>
<accession>A0A1N7LMH9</accession>
<dbReference type="EMBL" id="FTOM01000003">
    <property type="protein sequence ID" value="SIS75048.1"/>
    <property type="molecule type" value="Genomic_DNA"/>
</dbReference>
<gene>
    <name evidence="1" type="ORF">SAMN05421795_103254</name>
</gene>
<dbReference type="AlphaFoldDB" id="A0A1N7LMH9"/>
<dbReference type="InterPro" id="IPR001646">
    <property type="entry name" value="5peptide_repeat"/>
</dbReference>
<dbReference type="SUPFAM" id="SSF141571">
    <property type="entry name" value="Pentapeptide repeat-like"/>
    <property type="match status" value="1"/>
</dbReference>
<protein>
    <submittedName>
        <fullName evidence="1">Pentapeptide repeat-containing protein</fullName>
    </submittedName>
</protein>
<keyword evidence="2" id="KW-1185">Reference proteome</keyword>
<reference evidence="2" key="1">
    <citation type="submission" date="2017-01" db="EMBL/GenBank/DDBJ databases">
        <authorList>
            <person name="Varghese N."/>
            <person name="Submissions S."/>
        </authorList>
    </citation>
    <scope>NUCLEOTIDE SEQUENCE [LARGE SCALE GENOMIC DNA]</scope>
    <source>
        <strain evidence="2">DSM 18714</strain>
    </source>
</reference>
<name>A0A1N7LMH9_9RHOB</name>